<dbReference type="Pfam" id="PF01370">
    <property type="entry name" value="Epimerase"/>
    <property type="match status" value="1"/>
</dbReference>
<keyword evidence="4" id="KW-1185">Reference proteome</keyword>
<dbReference type="Gene3D" id="3.90.25.10">
    <property type="entry name" value="UDP-galactose 4-epimerase, domain 1"/>
    <property type="match status" value="1"/>
</dbReference>
<dbReference type="AlphaFoldDB" id="A0A919KA25"/>
<dbReference type="EMBL" id="BOMV01000105">
    <property type="protein sequence ID" value="GIF01518.1"/>
    <property type="molecule type" value="Genomic_DNA"/>
</dbReference>
<evidence type="ECO:0000256" key="1">
    <source>
        <dbReference type="ARBA" id="ARBA00007637"/>
    </source>
</evidence>
<proteinExistence type="inferred from homology"/>
<accession>A0A919KA25</accession>
<dbReference type="InterPro" id="IPR001509">
    <property type="entry name" value="Epimerase_deHydtase"/>
</dbReference>
<gene>
    <name evidence="3" type="ORF">Ari01nite_89820</name>
</gene>
<reference evidence="3" key="1">
    <citation type="submission" date="2021-01" db="EMBL/GenBank/DDBJ databases">
        <title>Whole genome shotgun sequence of Actinoplanes rishiriensis NBRC 108556.</title>
        <authorList>
            <person name="Komaki H."/>
            <person name="Tamura T."/>
        </authorList>
    </citation>
    <scope>NUCLEOTIDE SEQUENCE</scope>
    <source>
        <strain evidence="3">NBRC 108556</strain>
    </source>
</reference>
<evidence type="ECO:0000313" key="4">
    <source>
        <dbReference type="Proteomes" id="UP000636960"/>
    </source>
</evidence>
<comment type="similarity">
    <text evidence="1">Belongs to the NAD(P)-dependent epimerase/dehydratase family.</text>
</comment>
<dbReference type="PANTHER" id="PTHR43000">
    <property type="entry name" value="DTDP-D-GLUCOSE 4,6-DEHYDRATASE-RELATED"/>
    <property type="match status" value="1"/>
</dbReference>
<dbReference type="SUPFAM" id="SSF51735">
    <property type="entry name" value="NAD(P)-binding Rossmann-fold domains"/>
    <property type="match status" value="1"/>
</dbReference>
<sequence>MFESQTLLVTGGAGFVGTALIKALLTDFPGAAIVSLDNYFTGRPENHVNDPRVTYLDGATSDLAKIWADRGLPSPEIVFHLGEYSRIVQSFDDHDLTWEFNLHGTKEVVKFASASGAKLIYAGSSSKFGNDGQDENLNPYAWTKAKNIEYIRNYSSWYGLDYAITYFYNVYGPGQITSGRYATVIGIFEDHYLRGEPLPVVSPGTQTRDFTHIDDIVRGIVLTAQKGKGDGYLLGTGREWPIIEVARLFQTPYVLKPALRGERVRGQADTTRAGELGWHPQRSLDEYVASFLAAHPR</sequence>
<dbReference type="Proteomes" id="UP000636960">
    <property type="component" value="Unassembled WGS sequence"/>
</dbReference>
<dbReference type="RefSeq" id="WP_203790306.1">
    <property type="nucleotide sequence ID" value="NZ_BOMV01000105.1"/>
</dbReference>
<feature type="domain" description="NAD-dependent epimerase/dehydratase" evidence="2">
    <location>
        <begin position="8"/>
        <end position="232"/>
    </location>
</feature>
<evidence type="ECO:0000259" key="2">
    <source>
        <dbReference type="Pfam" id="PF01370"/>
    </source>
</evidence>
<evidence type="ECO:0000313" key="3">
    <source>
        <dbReference type="EMBL" id="GIF01518.1"/>
    </source>
</evidence>
<name>A0A919KA25_9ACTN</name>
<dbReference type="Gene3D" id="3.40.50.720">
    <property type="entry name" value="NAD(P)-binding Rossmann-like Domain"/>
    <property type="match status" value="1"/>
</dbReference>
<protein>
    <submittedName>
        <fullName evidence="3">NDP-sugar dehydratase or epimerase</fullName>
    </submittedName>
</protein>
<dbReference type="InterPro" id="IPR036291">
    <property type="entry name" value="NAD(P)-bd_dom_sf"/>
</dbReference>
<organism evidence="3 4">
    <name type="scientific">Paractinoplanes rishiriensis</name>
    <dbReference type="NCBI Taxonomy" id="1050105"/>
    <lineage>
        <taxon>Bacteria</taxon>
        <taxon>Bacillati</taxon>
        <taxon>Actinomycetota</taxon>
        <taxon>Actinomycetes</taxon>
        <taxon>Micromonosporales</taxon>
        <taxon>Micromonosporaceae</taxon>
        <taxon>Paractinoplanes</taxon>
    </lineage>
</organism>
<comment type="caution">
    <text evidence="3">The sequence shown here is derived from an EMBL/GenBank/DDBJ whole genome shotgun (WGS) entry which is preliminary data.</text>
</comment>